<accession>A0A0B0MZ44</accession>
<dbReference type="EMBL" id="JRRC01442585">
    <property type="protein sequence ID" value="KHG06050.1"/>
    <property type="molecule type" value="Genomic_DNA"/>
</dbReference>
<evidence type="ECO:0000313" key="1">
    <source>
        <dbReference type="EMBL" id="KHG06050.1"/>
    </source>
</evidence>
<name>A0A0B0MZ44_GOSAR</name>
<evidence type="ECO:0000313" key="2">
    <source>
        <dbReference type="Proteomes" id="UP000032142"/>
    </source>
</evidence>
<dbReference type="Proteomes" id="UP000032142">
    <property type="component" value="Unassembled WGS sequence"/>
</dbReference>
<sequence length="17" mass="1842">MTLMVRSAAMLVTTLTC</sequence>
<comment type="caution">
    <text evidence="1">The sequence shown here is derived from an EMBL/GenBank/DDBJ whole genome shotgun (WGS) entry which is preliminary data.</text>
</comment>
<gene>
    <name evidence="1" type="ORF">F383_32297</name>
</gene>
<dbReference type="AlphaFoldDB" id="A0A0B0MZ44"/>
<proteinExistence type="predicted"/>
<protein>
    <submittedName>
        <fullName evidence="1">Uncharacterized protein</fullName>
    </submittedName>
</protein>
<reference evidence="2" key="1">
    <citation type="submission" date="2014-09" db="EMBL/GenBank/DDBJ databases">
        <authorList>
            <person name="Mudge J."/>
            <person name="Ramaraj T."/>
            <person name="Lindquist I.E."/>
            <person name="Bharti A.K."/>
            <person name="Sundararajan A."/>
            <person name="Cameron C.T."/>
            <person name="Woodward J.E."/>
            <person name="May G.D."/>
            <person name="Brubaker C."/>
            <person name="Broadhvest J."/>
            <person name="Wilkins T.A."/>
        </authorList>
    </citation>
    <scope>NUCLEOTIDE SEQUENCE</scope>
    <source>
        <strain evidence="2">cv. AKA8401</strain>
    </source>
</reference>
<organism evidence="1 2">
    <name type="scientific">Gossypium arboreum</name>
    <name type="common">Tree cotton</name>
    <name type="synonym">Gossypium nanking</name>
    <dbReference type="NCBI Taxonomy" id="29729"/>
    <lineage>
        <taxon>Eukaryota</taxon>
        <taxon>Viridiplantae</taxon>
        <taxon>Streptophyta</taxon>
        <taxon>Embryophyta</taxon>
        <taxon>Tracheophyta</taxon>
        <taxon>Spermatophyta</taxon>
        <taxon>Magnoliopsida</taxon>
        <taxon>eudicotyledons</taxon>
        <taxon>Gunneridae</taxon>
        <taxon>Pentapetalae</taxon>
        <taxon>rosids</taxon>
        <taxon>malvids</taxon>
        <taxon>Malvales</taxon>
        <taxon>Malvaceae</taxon>
        <taxon>Malvoideae</taxon>
        <taxon>Gossypium</taxon>
    </lineage>
</organism>
<keyword evidence="2" id="KW-1185">Reference proteome</keyword>